<dbReference type="GeneID" id="7453289"/>
<reference evidence="2 3" key="1">
    <citation type="journal article" date="2004" name="Science">
        <title>The genome of the diatom Thalassiosira pseudonana: ecology, evolution, and metabolism.</title>
        <authorList>
            <person name="Armbrust E.V."/>
            <person name="Berges J.A."/>
            <person name="Bowler C."/>
            <person name="Green B.R."/>
            <person name="Martinez D."/>
            <person name="Putnam N.H."/>
            <person name="Zhou S."/>
            <person name="Allen A.E."/>
            <person name="Apt K.E."/>
            <person name="Bechner M."/>
            <person name="Brzezinski M.A."/>
            <person name="Chaal B.K."/>
            <person name="Chiovitti A."/>
            <person name="Davis A.K."/>
            <person name="Demarest M.S."/>
            <person name="Detter J.C."/>
            <person name="Glavina T."/>
            <person name="Goodstein D."/>
            <person name="Hadi M.Z."/>
            <person name="Hellsten U."/>
            <person name="Hildebrand M."/>
            <person name="Jenkins B.D."/>
            <person name="Jurka J."/>
            <person name="Kapitonov V.V."/>
            <person name="Kroger N."/>
            <person name="Lau W.W."/>
            <person name="Lane T.W."/>
            <person name="Larimer F.W."/>
            <person name="Lippmeier J.C."/>
            <person name="Lucas S."/>
            <person name="Medina M."/>
            <person name="Montsant A."/>
            <person name="Obornik M."/>
            <person name="Parker M.S."/>
            <person name="Palenik B."/>
            <person name="Pazour G.J."/>
            <person name="Richardson P.M."/>
            <person name="Rynearson T.A."/>
            <person name="Saito M.A."/>
            <person name="Schwartz D.C."/>
            <person name="Thamatrakoln K."/>
            <person name="Valentin K."/>
            <person name="Vardi A."/>
            <person name="Wilkerson F.P."/>
            <person name="Rokhsar D.S."/>
        </authorList>
    </citation>
    <scope>NUCLEOTIDE SEQUENCE [LARGE SCALE GENOMIC DNA]</scope>
    <source>
        <strain evidence="2 3">CCMP1335</strain>
    </source>
</reference>
<protein>
    <submittedName>
        <fullName evidence="2">Uncharacterized protein</fullName>
    </submittedName>
</protein>
<accession>B8C440</accession>
<dbReference type="AlphaFoldDB" id="B8C440"/>
<proteinExistence type="predicted"/>
<evidence type="ECO:0000313" key="3">
    <source>
        <dbReference type="Proteomes" id="UP000001449"/>
    </source>
</evidence>
<keyword evidence="3" id="KW-1185">Reference proteome</keyword>
<dbReference type="Proteomes" id="UP000001449">
    <property type="component" value="Chromosome 6"/>
</dbReference>
<reference evidence="2 3" key="2">
    <citation type="journal article" date="2008" name="Nature">
        <title>The Phaeodactylum genome reveals the evolutionary history of diatom genomes.</title>
        <authorList>
            <person name="Bowler C."/>
            <person name="Allen A.E."/>
            <person name="Badger J.H."/>
            <person name="Grimwood J."/>
            <person name="Jabbari K."/>
            <person name="Kuo A."/>
            <person name="Maheswari U."/>
            <person name="Martens C."/>
            <person name="Maumus F."/>
            <person name="Otillar R.P."/>
            <person name="Rayko E."/>
            <person name="Salamov A."/>
            <person name="Vandepoele K."/>
            <person name="Beszteri B."/>
            <person name="Gruber A."/>
            <person name="Heijde M."/>
            <person name="Katinka M."/>
            <person name="Mock T."/>
            <person name="Valentin K."/>
            <person name="Verret F."/>
            <person name="Berges J.A."/>
            <person name="Brownlee C."/>
            <person name="Cadoret J.P."/>
            <person name="Chiovitti A."/>
            <person name="Choi C.J."/>
            <person name="Coesel S."/>
            <person name="De Martino A."/>
            <person name="Detter J.C."/>
            <person name="Durkin C."/>
            <person name="Falciatore A."/>
            <person name="Fournet J."/>
            <person name="Haruta M."/>
            <person name="Huysman M.J."/>
            <person name="Jenkins B.D."/>
            <person name="Jiroutova K."/>
            <person name="Jorgensen R.E."/>
            <person name="Joubert Y."/>
            <person name="Kaplan A."/>
            <person name="Kroger N."/>
            <person name="Kroth P.G."/>
            <person name="La Roche J."/>
            <person name="Lindquist E."/>
            <person name="Lommer M."/>
            <person name="Martin-Jezequel V."/>
            <person name="Lopez P.J."/>
            <person name="Lucas S."/>
            <person name="Mangogna M."/>
            <person name="McGinnis K."/>
            <person name="Medlin L.K."/>
            <person name="Montsant A."/>
            <person name="Oudot-Le Secq M.P."/>
            <person name="Napoli C."/>
            <person name="Obornik M."/>
            <person name="Parker M.S."/>
            <person name="Petit J.L."/>
            <person name="Porcel B.M."/>
            <person name="Poulsen N."/>
            <person name="Robison M."/>
            <person name="Rychlewski L."/>
            <person name="Rynearson T.A."/>
            <person name="Schmutz J."/>
            <person name="Shapiro H."/>
            <person name="Siaut M."/>
            <person name="Stanley M."/>
            <person name="Sussman M.R."/>
            <person name="Taylor A.R."/>
            <person name="Vardi A."/>
            <person name="von Dassow P."/>
            <person name="Vyverman W."/>
            <person name="Willis A."/>
            <person name="Wyrwicz L.S."/>
            <person name="Rokhsar D.S."/>
            <person name="Weissenbach J."/>
            <person name="Armbrust E.V."/>
            <person name="Green B.R."/>
            <person name="Van de Peer Y."/>
            <person name="Grigoriev I.V."/>
        </authorList>
    </citation>
    <scope>NUCLEOTIDE SEQUENCE [LARGE SCALE GENOMIC DNA]</scope>
    <source>
        <strain evidence="2 3">CCMP1335</strain>
    </source>
</reference>
<dbReference type="PaxDb" id="35128-Thaps6365"/>
<dbReference type="RefSeq" id="XP_002291159.1">
    <property type="nucleotide sequence ID" value="XM_002291123.1"/>
</dbReference>
<dbReference type="EMBL" id="CM000643">
    <property type="protein sequence ID" value="EED91266.1"/>
    <property type="molecule type" value="Genomic_DNA"/>
</dbReference>
<dbReference type="eggNOG" id="ENOG502ST8V">
    <property type="taxonomic scope" value="Eukaryota"/>
</dbReference>
<dbReference type="HOGENOM" id="CLU_1226972_0_0_1"/>
<feature type="signal peptide" evidence="1">
    <location>
        <begin position="1"/>
        <end position="20"/>
    </location>
</feature>
<organism evidence="2 3">
    <name type="scientific">Thalassiosira pseudonana</name>
    <name type="common">Marine diatom</name>
    <name type="synonym">Cyclotella nana</name>
    <dbReference type="NCBI Taxonomy" id="35128"/>
    <lineage>
        <taxon>Eukaryota</taxon>
        <taxon>Sar</taxon>
        <taxon>Stramenopiles</taxon>
        <taxon>Ochrophyta</taxon>
        <taxon>Bacillariophyta</taxon>
        <taxon>Coscinodiscophyceae</taxon>
        <taxon>Thalassiosirophycidae</taxon>
        <taxon>Thalassiosirales</taxon>
        <taxon>Thalassiosiraceae</taxon>
        <taxon>Thalassiosira</taxon>
    </lineage>
</organism>
<keyword evidence="1" id="KW-0732">Signal</keyword>
<dbReference type="OMA" id="PRRECKR"/>
<evidence type="ECO:0000256" key="1">
    <source>
        <dbReference type="SAM" id="SignalP"/>
    </source>
</evidence>
<dbReference type="KEGG" id="tps:THAPSDRAFT_6365"/>
<gene>
    <name evidence="2" type="ORF">THAPSDRAFT_6365</name>
</gene>
<feature type="chain" id="PRO_5002869000" evidence="1">
    <location>
        <begin position="21"/>
        <end position="226"/>
    </location>
</feature>
<sequence>MNRRTPSCAFLVALVTPVLLSSTMNAFAPIQTQSRYIIQTINKVPFANANDGTGAIHMSIFDDVGKFFGGLGKNDDKSNQQQDVEIVEDADGAYTGSKRIITIPAKTMKTGGLRLYCSLYLMGLQNTPEPKCWKAQQFDSHEVNLRYCDLSGSIIIQFTDNEITVDRLGSWPSQRYLIDESMILNGFLDELNSIVNEGDVSEENRLLTLPEPCDAIEKAREAVSFA</sequence>
<dbReference type="InParanoid" id="B8C440"/>
<name>B8C440_THAPS</name>
<evidence type="ECO:0000313" key="2">
    <source>
        <dbReference type="EMBL" id="EED91266.1"/>
    </source>
</evidence>